<reference evidence="2 3" key="1">
    <citation type="submission" date="2016-03" db="EMBL/GenBank/DDBJ databases">
        <title>Comparative genomics of the ectomycorrhizal sister species Rhizopogon vinicolor and Rhizopogon vesiculosus (Basidiomycota: Boletales) reveals a divergence of the mating type B locus.</title>
        <authorList>
            <person name="Mujic A.B."/>
            <person name="Kuo A."/>
            <person name="Tritt A."/>
            <person name="Lipzen A."/>
            <person name="Chen C."/>
            <person name="Johnson J."/>
            <person name="Sharma A."/>
            <person name="Barry K."/>
            <person name="Grigoriev I.V."/>
            <person name="Spatafora J.W."/>
        </authorList>
    </citation>
    <scope>NUCLEOTIDE SEQUENCE [LARGE SCALE GENOMIC DNA]</scope>
    <source>
        <strain evidence="2 3">AM-OR11-056</strain>
    </source>
</reference>
<comment type="caution">
    <text evidence="2">The sequence shown here is derived from an EMBL/GenBank/DDBJ whole genome shotgun (WGS) entry which is preliminary data.</text>
</comment>
<organism evidence="2 3">
    <name type="scientific">Rhizopogon vesiculosus</name>
    <dbReference type="NCBI Taxonomy" id="180088"/>
    <lineage>
        <taxon>Eukaryota</taxon>
        <taxon>Fungi</taxon>
        <taxon>Dikarya</taxon>
        <taxon>Basidiomycota</taxon>
        <taxon>Agaricomycotina</taxon>
        <taxon>Agaricomycetes</taxon>
        <taxon>Agaricomycetidae</taxon>
        <taxon>Boletales</taxon>
        <taxon>Suillineae</taxon>
        <taxon>Rhizopogonaceae</taxon>
        <taxon>Rhizopogon</taxon>
    </lineage>
</organism>
<dbReference type="PROSITE" id="PS50181">
    <property type="entry name" value="FBOX"/>
    <property type="match status" value="1"/>
</dbReference>
<proteinExistence type="predicted"/>
<dbReference type="InterPro" id="IPR001810">
    <property type="entry name" value="F-box_dom"/>
</dbReference>
<gene>
    <name evidence="2" type="ORF">AZE42_04899</name>
</gene>
<dbReference type="SUPFAM" id="SSF81383">
    <property type="entry name" value="F-box domain"/>
    <property type="match status" value="1"/>
</dbReference>
<evidence type="ECO:0000313" key="3">
    <source>
        <dbReference type="Proteomes" id="UP000183567"/>
    </source>
</evidence>
<protein>
    <recommendedName>
        <fullName evidence="1">F-box domain-containing protein</fullName>
    </recommendedName>
</protein>
<keyword evidence="3" id="KW-1185">Reference proteome</keyword>
<sequence length="492" mass="55249">MHGIPIGLWDRSPSLPIPLDILLDVVQHLPIQTIMTLRQTSKAFYAVTRLRSLWALLLRTHVQEQNIPIPHLNGRLLDFLSASELEQLTCDALALRSNWANPNPDPKREVDFYKPTEPNSRIIFMQFLPGRQNRWLISVTMTVQPKKFVIQCWDVAIPYPACIAELTHMDGPYGGIVINDDPSSPAIIAMQSAQTEILTIDFDEEDPESAFVPLGAIDGVREVHLLSGHTLVTRRPGDGGEVGIWDLNDLREEKLQLVNPSLLQNDRCQAMLLRDDYIVVMRQQTIEFYSTVPRQNIIPTLGAPIAYPLSQHRFQWRADTVTMSEQVSWHAAHSCRPCPINIFIRFGSIYPWPVNILHHFVLAPNPAYVPGRETSLYNLPYLSQPTPVQTIGSPVRLFGASTVALGKYGTALWLDSHTEDWLGPSDRGQRLAGKLVTVAGDPSSVNWQDNAKASMVFRVREDDMWTKVAMDEESGRVAVGHVSGAITLFEYA</sequence>
<dbReference type="SMART" id="SM00256">
    <property type="entry name" value="FBOX"/>
    <property type="match status" value="1"/>
</dbReference>
<feature type="domain" description="F-box" evidence="1">
    <location>
        <begin position="11"/>
        <end position="57"/>
    </location>
</feature>
<evidence type="ECO:0000259" key="1">
    <source>
        <dbReference type="PROSITE" id="PS50181"/>
    </source>
</evidence>
<dbReference type="OrthoDB" id="3193353at2759"/>
<dbReference type="InterPro" id="IPR036047">
    <property type="entry name" value="F-box-like_dom_sf"/>
</dbReference>
<dbReference type="STRING" id="180088.A0A1J8QKQ4"/>
<dbReference type="EMBL" id="LVVM01000538">
    <property type="protein sequence ID" value="OJA20459.1"/>
    <property type="molecule type" value="Genomic_DNA"/>
</dbReference>
<evidence type="ECO:0000313" key="2">
    <source>
        <dbReference type="EMBL" id="OJA20459.1"/>
    </source>
</evidence>
<name>A0A1J8QKQ4_9AGAM</name>
<dbReference type="CDD" id="cd09917">
    <property type="entry name" value="F-box_SF"/>
    <property type="match status" value="1"/>
</dbReference>
<accession>A0A1J8QKQ4</accession>
<dbReference type="Proteomes" id="UP000183567">
    <property type="component" value="Unassembled WGS sequence"/>
</dbReference>
<dbReference type="Pfam" id="PF00646">
    <property type="entry name" value="F-box"/>
    <property type="match status" value="1"/>
</dbReference>
<dbReference type="AlphaFoldDB" id="A0A1J8QKQ4"/>